<dbReference type="EC" id="2.7.1.20" evidence="4 11"/>
<keyword evidence="11" id="KW-0460">Magnesium</keyword>
<comment type="cofactor">
    <cofactor evidence="1 11">
        <name>Mg(2+)</name>
        <dbReference type="ChEBI" id="CHEBI:18420"/>
    </cofactor>
</comment>
<keyword evidence="6 11" id="KW-0660">Purine salvage</keyword>
<evidence type="ECO:0000256" key="10">
    <source>
        <dbReference type="PIRSR" id="PIRSR601805-1"/>
    </source>
</evidence>
<dbReference type="GO" id="GO:0005634">
    <property type="term" value="C:nucleus"/>
    <property type="evidence" value="ECO:0007669"/>
    <property type="project" value="TreeGrafter"/>
</dbReference>
<evidence type="ECO:0000256" key="1">
    <source>
        <dbReference type="ARBA" id="ARBA00001946"/>
    </source>
</evidence>
<dbReference type="Gene3D" id="3.30.1110.10">
    <property type="match status" value="1"/>
</dbReference>
<evidence type="ECO:0000256" key="9">
    <source>
        <dbReference type="ARBA" id="ARBA00022840"/>
    </source>
</evidence>
<sequence length="374" mass="40663">MSYSIFCVGHPLIDMQVRQAEDLLTKYNLKANDAILADVELESIYEELIRERQVFYVAGGAAQNTARGAAYILPPNSVVFAGCVGDDELAEQLRAANKREGVLDVYQVQKGQKTGACAVLISKGHHRSLVTTLRAAKNLDEEHLWSPTVAPFMTSARVVYIEGFMLTHRPEISIQLARKVSEAGKVCCVPFIRQGACTDGLQIFVLNLAAPYIPRSYNTQIQEIIPYCDIIISNEAEAEAWAASNDHTEPTNISSVAKAIALLPKANVASPRIVIVTHGAQSTTVVSAENPDAPKIFPVQPLKEEEIVDTNAAGDAFAGGFLGAYVSEKSIDVCIETGHRLAAMCVGQVSRVVASDECDYLILFRRVRSISGQR</sequence>
<keyword evidence="8 11" id="KW-0418">Kinase</keyword>
<evidence type="ECO:0000256" key="4">
    <source>
        <dbReference type="ARBA" id="ARBA00012119"/>
    </source>
</evidence>
<dbReference type="InterPro" id="IPR002173">
    <property type="entry name" value="Carboh/pur_kinase_PfkB_CS"/>
</dbReference>
<comment type="similarity">
    <text evidence="3 11">Belongs to the carbohydrate kinase PfkB family.</text>
</comment>
<dbReference type="GO" id="GO:0044209">
    <property type="term" value="P:AMP salvage"/>
    <property type="evidence" value="ECO:0007669"/>
    <property type="project" value="UniProtKB-UniRule"/>
</dbReference>
<comment type="caution">
    <text evidence="13">The sequence shown here is derived from an EMBL/GenBank/DDBJ whole genome shotgun (WGS) entry which is preliminary data.</text>
</comment>
<dbReference type="GO" id="GO:0006144">
    <property type="term" value="P:purine nucleobase metabolic process"/>
    <property type="evidence" value="ECO:0007669"/>
    <property type="project" value="TreeGrafter"/>
</dbReference>
<evidence type="ECO:0000256" key="11">
    <source>
        <dbReference type="RuleBase" id="RU368116"/>
    </source>
</evidence>
<dbReference type="InterPro" id="IPR011611">
    <property type="entry name" value="PfkB_dom"/>
</dbReference>
<dbReference type="PANTHER" id="PTHR45769:SF3">
    <property type="entry name" value="ADENOSINE KINASE"/>
    <property type="match status" value="1"/>
</dbReference>
<protein>
    <recommendedName>
        <fullName evidence="4 11">Adenosine kinase</fullName>
        <shortName evidence="11">AK</shortName>
        <ecNumber evidence="4 11">2.7.1.20</ecNumber>
    </recommendedName>
    <alternativeName>
        <fullName evidence="11">Adenosine 5'-phosphotransferase</fullName>
    </alternativeName>
</protein>
<dbReference type="PRINTS" id="PR00989">
    <property type="entry name" value="ADENOKINASE"/>
</dbReference>
<keyword evidence="7 11" id="KW-0547">Nucleotide-binding</keyword>
<dbReference type="Gene3D" id="3.40.1190.20">
    <property type="match status" value="1"/>
</dbReference>
<dbReference type="CDD" id="cd01168">
    <property type="entry name" value="adenosine_kinase"/>
    <property type="match status" value="1"/>
</dbReference>
<keyword evidence="9 11" id="KW-0067">ATP-binding</keyword>
<dbReference type="EMBL" id="MU801975">
    <property type="protein sequence ID" value="KAJ3984917.1"/>
    <property type="molecule type" value="Genomic_DNA"/>
</dbReference>
<dbReference type="Pfam" id="PF00294">
    <property type="entry name" value="PfkB"/>
    <property type="match status" value="1"/>
</dbReference>
<dbReference type="PANTHER" id="PTHR45769">
    <property type="entry name" value="ADENOSINE KINASE"/>
    <property type="match status" value="1"/>
</dbReference>
<evidence type="ECO:0000259" key="12">
    <source>
        <dbReference type="Pfam" id="PF00294"/>
    </source>
</evidence>
<dbReference type="SUPFAM" id="SSF53613">
    <property type="entry name" value="Ribokinase-like"/>
    <property type="match status" value="1"/>
</dbReference>
<comment type="function">
    <text evidence="11">ATP dependent phosphorylation of adenosine and other related nucleoside analogs to monophosphate derivatives.</text>
</comment>
<dbReference type="GO" id="GO:0004001">
    <property type="term" value="F:adenosine kinase activity"/>
    <property type="evidence" value="ECO:0007669"/>
    <property type="project" value="UniProtKB-UniRule"/>
</dbReference>
<dbReference type="GO" id="GO:0005524">
    <property type="term" value="F:ATP binding"/>
    <property type="evidence" value="ECO:0007669"/>
    <property type="project" value="UniProtKB-UniRule"/>
</dbReference>
<comment type="pathway">
    <text evidence="2 11">Purine metabolism; AMP biosynthesis via salvage pathway; AMP from adenosine: step 1/1.</text>
</comment>
<evidence type="ECO:0000256" key="6">
    <source>
        <dbReference type="ARBA" id="ARBA00022726"/>
    </source>
</evidence>
<accession>A0AA38Q0E6</accession>
<feature type="active site" description="Proton acceptor" evidence="10">
    <location>
        <position position="315"/>
    </location>
</feature>
<dbReference type="GO" id="GO:0006166">
    <property type="term" value="P:purine ribonucleoside salvage"/>
    <property type="evidence" value="ECO:0007669"/>
    <property type="project" value="UniProtKB-KW"/>
</dbReference>
<gene>
    <name evidence="13" type="ORF">F5890DRAFT_1579389</name>
</gene>
<dbReference type="AlphaFoldDB" id="A0AA38Q0E6"/>
<keyword evidence="5 11" id="KW-0808">Transferase</keyword>
<evidence type="ECO:0000256" key="3">
    <source>
        <dbReference type="ARBA" id="ARBA00010688"/>
    </source>
</evidence>
<name>A0AA38Q0E6_9AGAR</name>
<evidence type="ECO:0000313" key="13">
    <source>
        <dbReference type="EMBL" id="KAJ3984917.1"/>
    </source>
</evidence>
<evidence type="ECO:0000256" key="5">
    <source>
        <dbReference type="ARBA" id="ARBA00022679"/>
    </source>
</evidence>
<evidence type="ECO:0000256" key="2">
    <source>
        <dbReference type="ARBA" id="ARBA00004801"/>
    </source>
</evidence>
<comment type="catalytic activity">
    <reaction evidence="11">
        <text>adenosine + ATP = AMP + ADP + H(+)</text>
        <dbReference type="Rhea" id="RHEA:20824"/>
        <dbReference type="ChEBI" id="CHEBI:15378"/>
        <dbReference type="ChEBI" id="CHEBI:16335"/>
        <dbReference type="ChEBI" id="CHEBI:30616"/>
        <dbReference type="ChEBI" id="CHEBI:456215"/>
        <dbReference type="ChEBI" id="CHEBI:456216"/>
        <dbReference type="EC" id="2.7.1.20"/>
    </reaction>
</comment>
<dbReference type="GO" id="GO:0005829">
    <property type="term" value="C:cytosol"/>
    <property type="evidence" value="ECO:0007669"/>
    <property type="project" value="TreeGrafter"/>
</dbReference>
<proteinExistence type="inferred from homology"/>
<evidence type="ECO:0000256" key="8">
    <source>
        <dbReference type="ARBA" id="ARBA00022777"/>
    </source>
</evidence>
<dbReference type="Proteomes" id="UP001163850">
    <property type="component" value="Unassembled WGS sequence"/>
</dbReference>
<reference evidence="13" key="1">
    <citation type="submission" date="2022-08" db="EMBL/GenBank/DDBJ databases">
        <authorList>
            <consortium name="DOE Joint Genome Institute"/>
            <person name="Min B."/>
            <person name="Riley R."/>
            <person name="Sierra-Patev S."/>
            <person name="Naranjo-Ortiz M."/>
            <person name="Looney B."/>
            <person name="Konkel Z."/>
            <person name="Slot J.C."/>
            <person name="Sakamoto Y."/>
            <person name="Steenwyk J.L."/>
            <person name="Rokas A."/>
            <person name="Carro J."/>
            <person name="Camarero S."/>
            <person name="Ferreira P."/>
            <person name="Molpeceres G."/>
            <person name="Ruiz-Duenas F.J."/>
            <person name="Serrano A."/>
            <person name="Henrissat B."/>
            <person name="Drula E."/>
            <person name="Hughes K.W."/>
            <person name="Mata J.L."/>
            <person name="Ishikawa N.K."/>
            <person name="Vargas-Isla R."/>
            <person name="Ushijima S."/>
            <person name="Smith C.A."/>
            <person name="Ahrendt S."/>
            <person name="Andreopoulos W."/>
            <person name="He G."/>
            <person name="Labutti K."/>
            <person name="Lipzen A."/>
            <person name="Ng V."/>
            <person name="Sandor L."/>
            <person name="Barry K."/>
            <person name="Martinez A.T."/>
            <person name="Xiao Y."/>
            <person name="Gibbons J.G."/>
            <person name="Terashima K."/>
            <person name="Hibbett D.S."/>
            <person name="Grigoriev I.V."/>
        </authorList>
    </citation>
    <scope>NUCLEOTIDE SEQUENCE</scope>
    <source>
        <strain evidence="13">TFB7829</strain>
    </source>
</reference>
<dbReference type="InterPro" id="IPR001805">
    <property type="entry name" value="Adenokinase"/>
</dbReference>
<feature type="domain" description="Carbohydrate kinase PfkB" evidence="12">
    <location>
        <begin position="25"/>
        <end position="349"/>
    </location>
</feature>
<dbReference type="PROSITE" id="PS00584">
    <property type="entry name" value="PFKB_KINASES_2"/>
    <property type="match status" value="1"/>
</dbReference>
<evidence type="ECO:0000313" key="14">
    <source>
        <dbReference type="Proteomes" id="UP001163850"/>
    </source>
</evidence>
<organism evidence="13 14">
    <name type="scientific">Lentinula detonsa</name>
    <dbReference type="NCBI Taxonomy" id="2804962"/>
    <lineage>
        <taxon>Eukaryota</taxon>
        <taxon>Fungi</taxon>
        <taxon>Dikarya</taxon>
        <taxon>Basidiomycota</taxon>
        <taxon>Agaricomycotina</taxon>
        <taxon>Agaricomycetes</taxon>
        <taxon>Agaricomycetidae</taxon>
        <taxon>Agaricales</taxon>
        <taxon>Marasmiineae</taxon>
        <taxon>Omphalotaceae</taxon>
        <taxon>Lentinula</taxon>
    </lineage>
</organism>
<dbReference type="InterPro" id="IPR029056">
    <property type="entry name" value="Ribokinase-like"/>
</dbReference>
<evidence type="ECO:0000256" key="7">
    <source>
        <dbReference type="ARBA" id="ARBA00022741"/>
    </source>
</evidence>